<dbReference type="AlphaFoldDB" id="A0A6P4EP42"/>
<evidence type="ECO:0000259" key="6">
    <source>
        <dbReference type="PROSITE" id="PS50089"/>
    </source>
</evidence>
<evidence type="ECO:0000313" key="7">
    <source>
        <dbReference type="EnsemblMetazoa" id="XP_016978334.1"/>
    </source>
</evidence>
<feature type="domain" description="RING-type" evidence="6">
    <location>
        <begin position="124"/>
        <end position="165"/>
    </location>
</feature>
<dbReference type="SUPFAM" id="SSF57850">
    <property type="entry name" value="RING/U-box"/>
    <property type="match status" value="2"/>
</dbReference>
<dbReference type="PANTHER" id="PTHR23041:SF78">
    <property type="entry name" value="E3 UBIQUITIN-PROTEIN LIGASE RNF4"/>
    <property type="match status" value="1"/>
</dbReference>
<keyword evidence="1 3" id="KW-0479">Metal-binding</keyword>
<dbReference type="Gene3D" id="3.30.40.10">
    <property type="entry name" value="Zinc/RING finger domain, C3HC4 (zinc finger)"/>
    <property type="match status" value="2"/>
</dbReference>
<dbReference type="OrthoDB" id="8062037at2759"/>
<keyword evidence="1 3" id="KW-0863">Zinc-finger</keyword>
<reference evidence="8" key="1">
    <citation type="journal article" date="2021" name="Elife">
        <title>Highly contiguous assemblies of 101 drosophilid genomes.</title>
        <authorList>
            <person name="Kim B.Y."/>
            <person name="Wang J.R."/>
            <person name="Miller D.E."/>
            <person name="Barmina O."/>
            <person name="Delaney E."/>
            <person name="Thompson A."/>
            <person name="Comeault A.A."/>
            <person name="Peede D."/>
            <person name="D'Agostino E.R."/>
            <person name="Pelaez J."/>
            <person name="Aguilar J.M."/>
            <person name="Haji D."/>
            <person name="Matsunaga T."/>
            <person name="Armstrong E.E."/>
            <person name="Zych M."/>
            <person name="Ogawa Y."/>
            <person name="Stamenkovic-Radak M."/>
            <person name="Jelic M."/>
            <person name="Veselinovic M.S."/>
            <person name="Tanaskovic M."/>
            <person name="Eric P."/>
            <person name="Gao J.J."/>
            <person name="Katoh T.K."/>
            <person name="Toda M.J."/>
            <person name="Watabe H."/>
            <person name="Watada M."/>
            <person name="Davis J.S."/>
            <person name="Moyle L.C."/>
            <person name="Manoli G."/>
            <person name="Bertolini E."/>
            <person name="Kostal V."/>
            <person name="Hawley R.S."/>
            <person name="Takahashi A."/>
            <person name="Jones C.D."/>
            <person name="Price D.K."/>
            <person name="Whiteman N."/>
            <person name="Kopp A."/>
            <person name="Matute D.R."/>
            <person name="Petrov D.A."/>
        </authorList>
    </citation>
    <scope>NUCLEOTIDE SEQUENCE [LARGE SCALE GENOMIC DNA]</scope>
</reference>
<organism evidence="10">
    <name type="scientific">Drosophila rhopaloa</name>
    <name type="common">Fruit fly</name>
    <dbReference type="NCBI Taxonomy" id="1041015"/>
    <lineage>
        <taxon>Eukaryota</taxon>
        <taxon>Metazoa</taxon>
        <taxon>Ecdysozoa</taxon>
        <taxon>Arthropoda</taxon>
        <taxon>Hexapoda</taxon>
        <taxon>Insecta</taxon>
        <taxon>Pterygota</taxon>
        <taxon>Neoptera</taxon>
        <taxon>Endopterygota</taxon>
        <taxon>Diptera</taxon>
        <taxon>Brachycera</taxon>
        <taxon>Muscomorpha</taxon>
        <taxon>Ephydroidea</taxon>
        <taxon>Drosophilidae</taxon>
        <taxon>Drosophila</taxon>
        <taxon>Sophophora</taxon>
    </lineage>
</organism>
<evidence type="ECO:0000313" key="10">
    <source>
        <dbReference type="RefSeq" id="XP_016978409.1"/>
    </source>
</evidence>
<keyword evidence="5" id="KW-0812">Transmembrane</keyword>
<dbReference type="RefSeq" id="XP_016978409.1">
    <property type="nucleotide sequence ID" value="XM_017122920.1"/>
</dbReference>
<sequence>MVYLNFVFGLGVVLAAAAAAVYFSWPNYPQAAPHRQTPRNRRDEDKEFDQGARLHRNFRDQRLRRSVPGDRCPVCLLNMEQRDMHHMKCGHALDNACFEDYRYLRRNCPLCNQTVNLSLPGDSCSICFDPLEKNNMVHLRCQHALHSECFQQFMNSGAKTCPLCREQL</sequence>
<evidence type="ECO:0000256" key="5">
    <source>
        <dbReference type="SAM" id="Phobius"/>
    </source>
</evidence>
<keyword evidence="2" id="KW-0862">Zinc</keyword>
<evidence type="ECO:0000256" key="1">
    <source>
        <dbReference type="ARBA" id="ARBA00022771"/>
    </source>
</evidence>
<accession>A0A6P4EP42</accession>
<feature type="compositionally biased region" description="Basic and acidic residues" evidence="4">
    <location>
        <begin position="40"/>
        <end position="51"/>
    </location>
</feature>
<dbReference type="EnsemblMetazoa" id="XM_017122920.1">
    <property type="protein sequence ID" value="XP_016978409.1"/>
    <property type="gene ID" value="LOC108043971"/>
</dbReference>
<dbReference type="PANTHER" id="PTHR23041">
    <property type="entry name" value="RING FINGER DOMAIN-CONTAINING"/>
    <property type="match status" value="1"/>
</dbReference>
<dbReference type="GeneID" id="108043971"/>
<keyword evidence="5" id="KW-0472">Membrane</keyword>
<keyword evidence="8" id="KW-1185">Reference proteome</keyword>
<protein>
    <submittedName>
        <fullName evidence="9 10">Uncharacterized protein LOC108043971</fullName>
    </submittedName>
</protein>
<dbReference type="InterPro" id="IPR001841">
    <property type="entry name" value="Znf_RING"/>
</dbReference>
<name>A0A6P4EP42_DRORH</name>
<dbReference type="RefSeq" id="XP_016978334.1">
    <property type="nucleotide sequence ID" value="XM_017122845.1"/>
</dbReference>
<dbReference type="EnsemblMetazoa" id="XM_017122845.2">
    <property type="protein sequence ID" value="XP_016978334.1"/>
    <property type="gene ID" value="LOC108043971"/>
</dbReference>
<evidence type="ECO:0000256" key="2">
    <source>
        <dbReference type="ARBA" id="ARBA00022833"/>
    </source>
</evidence>
<evidence type="ECO:0000313" key="8">
    <source>
        <dbReference type="Proteomes" id="UP001652680"/>
    </source>
</evidence>
<evidence type="ECO:0000256" key="3">
    <source>
        <dbReference type="PROSITE-ProRule" id="PRU00175"/>
    </source>
</evidence>
<dbReference type="Pfam" id="PF13639">
    <property type="entry name" value="zf-RING_2"/>
    <property type="match status" value="2"/>
</dbReference>
<dbReference type="InterPro" id="IPR047134">
    <property type="entry name" value="RNF4"/>
</dbReference>
<feature type="domain" description="RING-type" evidence="6">
    <location>
        <begin position="72"/>
        <end position="112"/>
    </location>
</feature>
<evidence type="ECO:0000313" key="9">
    <source>
        <dbReference type="RefSeq" id="XP_016978334.1"/>
    </source>
</evidence>
<feature type="transmembrane region" description="Helical" evidence="5">
    <location>
        <begin position="6"/>
        <end position="25"/>
    </location>
</feature>
<dbReference type="PROSITE" id="PS50089">
    <property type="entry name" value="ZF_RING_2"/>
    <property type="match status" value="2"/>
</dbReference>
<dbReference type="Proteomes" id="UP001652680">
    <property type="component" value="Unassembled WGS sequence"/>
</dbReference>
<gene>
    <name evidence="9 10" type="primary">LOC108043971</name>
    <name evidence="7" type="synonym">108043971</name>
</gene>
<dbReference type="GO" id="GO:0008270">
    <property type="term" value="F:zinc ion binding"/>
    <property type="evidence" value="ECO:0007669"/>
    <property type="project" value="UniProtKB-KW"/>
</dbReference>
<evidence type="ECO:0000256" key="4">
    <source>
        <dbReference type="SAM" id="MobiDB-lite"/>
    </source>
</evidence>
<reference evidence="7" key="3">
    <citation type="submission" date="2025-05" db="UniProtKB">
        <authorList>
            <consortium name="EnsemblMetazoa"/>
        </authorList>
    </citation>
    <scope>IDENTIFICATION</scope>
</reference>
<dbReference type="SMART" id="SM00184">
    <property type="entry name" value="RING"/>
    <property type="match status" value="2"/>
</dbReference>
<reference evidence="9 10" key="2">
    <citation type="submission" date="2025-04" db="UniProtKB">
        <authorList>
            <consortium name="RefSeq"/>
        </authorList>
    </citation>
    <scope>IDENTIFICATION</scope>
</reference>
<dbReference type="InterPro" id="IPR013083">
    <property type="entry name" value="Znf_RING/FYVE/PHD"/>
</dbReference>
<proteinExistence type="predicted"/>
<feature type="region of interest" description="Disordered" evidence="4">
    <location>
        <begin position="31"/>
        <end position="51"/>
    </location>
</feature>
<keyword evidence="5" id="KW-1133">Transmembrane helix</keyword>